<dbReference type="PIRSF" id="PIRSF010372">
    <property type="entry name" value="PaiB"/>
    <property type="match status" value="1"/>
</dbReference>
<accession>A0ABX0JIR2</accession>
<dbReference type="Pfam" id="PF04299">
    <property type="entry name" value="FMN_bind_2"/>
    <property type="match status" value="1"/>
</dbReference>
<dbReference type="PANTHER" id="PTHR35802:SF1">
    <property type="entry name" value="PROTEASE SYNTHASE AND SPORULATION PROTEIN PAI 2"/>
    <property type="match status" value="1"/>
</dbReference>
<organism evidence="1 2">
    <name type="scientific">Paenibacillus agricola</name>
    <dbReference type="NCBI Taxonomy" id="2716264"/>
    <lineage>
        <taxon>Bacteria</taxon>
        <taxon>Bacillati</taxon>
        <taxon>Bacillota</taxon>
        <taxon>Bacilli</taxon>
        <taxon>Bacillales</taxon>
        <taxon>Paenibacillaceae</taxon>
        <taxon>Paenibacillus</taxon>
    </lineage>
</organism>
<dbReference type="Gene3D" id="2.30.110.10">
    <property type="entry name" value="Electron Transport, Fmn-binding Protein, Chain A"/>
    <property type="match status" value="1"/>
</dbReference>
<evidence type="ECO:0000313" key="1">
    <source>
        <dbReference type="EMBL" id="NHN33776.1"/>
    </source>
</evidence>
<gene>
    <name evidence="1" type="ORF">G9U52_28575</name>
</gene>
<dbReference type="PANTHER" id="PTHR35802">
    <property type="entry name" value="PROTEASE SYNTHASE AND SPORULATION PROTEIN PAI 2"/>
    <property type="match status" value="1"/>
</dbReference>
<dbReference type="RefSeq" id="WP_166154071.1">
    <property type="nucleotide sequence ID" value="NZ_JAAOIW010000013.1"/>
</dbReference>
<dbReference type="InterPro" id="IPR012349">
    <property type="entry name" value="Split_barrel_FMN-bd"/>
</dbReference>
<keyword evidence="2" id="KW-1185">Reference proteome</keyword>
<dbReference type="SUPFAM" id="SSF50475">
    <property type="entry name" value="FMN-binding split barrel"/>
    <property type="match status" value="1"/>
</dbReference>
<protein>
    <submittedName>
        <fullName evidence="1">FMN-binding negative transcriptional regulator</fullName>
    </submittedName>
</protein>
<name>A0ABX0JIR2_9BACL</name>
<dbReference type="EMBL" id="JAAOIW010000013">
    <property type="protein sequence ID" value="NHN33776.1"/>
    <property type="molecule type" value="Genomic_DNA"/>
</dbReference>
<evidence type="ECO:0000313" key="2">
    <source>
        <dbReference type="Proteomes" id="UP001165962"/>
    </source>
</evidence>
<proteinExistence type="predicted"/>
<dbReference type="Proteomes" id="UP001165962">
    <property type="component" value="Unassembled WGS sequence"/>
</dbReference>
<sequence>MYVPKSFEINEKEQIYDLIEKNSFAILFSQKDDQPFATHLPLLLDRDEGCLYGHMAKANTHWENIESKVLVVFSGAHSYISPYWYETPQSVPTWNYVAVHVYGKLELIEDDNKLIKILDDSVTYYESGKPNPWNMSKADFNLIDSLSKGIVGFKIEITNIEGKLKLSQNHSKERQERVINALEMQDDDNSKQISKLMRENLEKQSR</sequence>
<dbReference type="InterPro" id="IPR007396">
    <property type="entry name" value="TR_PAI2-type"/>
</dbReference>
<comment type="caution">
    <text evidence="1">The sequence shown here is derived from an EMBL/GenBank/DDBJ whole genome shotgun (WGS) entry which is preliminary data.</text>
</comment>
<reference evidence="1" key="1">
    <citation type="submission" date="2020-03" db="EMBL/GenBank/DDBJ databases">
        <title>Draft sequencing of Paenibacilllus sp. S3N08.</title>
        <authorList>
            <person name="Kim D.-U."/>
        </authorList>
    </citation>
    <scope>NUCLEOTIDE SEQUENCE</scope>
    <source>
        <strain evidence="1">S3N08</strain>
    </source>
</reference>